<evidence type="ECO:0000313" key="3">
    <source>
        <dbReference type="Proteomes" id="UP001201980"/>
    </source>
</evidence>
<gene>
    <name evidence="2" type="ORF">MKZ38_005865</name>
</gene>
<feature type="region of interest" description="Disordered" evidence="1">
    <location>
        <begin position="154"/>
        <end position="193"/>
    </location>
</feature>
<sequence>MSLSPLAKQVLSYLHGSRHRDCYSTQYNKASDQDCSHDQFVSEHDLFVRDTGYTGNMGISNFDYGSDQFNSEASLFRGDTECQVNMGALKSVGREPVIIAHGSSGPRPDLAKMEPLLVLEDNTPIERLNPEAAAFMPTRSPPHTGSAIRSLTFSDPTTSDVDGAAASGTEPVQSPYFESPMSEQKTESSTLEHATPEATTVFDKDSDSDFNCTDGSEYHVSFRNVKSHLSAAGERHARRHTDESDPAPQTVFARKRRWSMPEVLPPCYECAVWLYSPDASDNLEAEHLDEVAQRAERGFGCDGIHAPQPQTIYTTKETTQRKSTHTRDNSWDTGIQTVDSGYRTSEHEMQQHHSQWNCAPRVFHDMPVFCEPREEYLEPCFDHSSEFTDDGYFHRPETDHSYRLVSGYSEGSSYGTGFENICDMPIWEETTNPEFNGTLDEQKLMATVVGGGVEKSSPRFGRRSSRSEEKLLGIIRCNSEGNEARRIAGERTMGDLKLLNIIKTDAKHFEKRHCLEAVAL</sequence>
<feature type="compositionally biased region" description="Polar residues" evidence="1">
    <location>
        <begin position="181"/>
        <end position="192"/>
    </location>
</feature>
<dbReference type="AlphaFoldDB" id="A0AAD5RK65"/>
<keyword evidence="3" id="KW-1185">Reference proteome</keyword>
<reference evidence="2" key="1">
    <citation type="submission" date="2022-07" db="EMBL/GenBank/DDBJ databases">
        <title>Draft genome sequence of Zalerion maritima ATCC 34329, a (micro)plastics degrading marine fungus.</title>
        <authorList>
            <person name="Paco A."/>
            <person name="Goncalves M.F.M."/>
            <person name="Rocha-Santos T.A.P."/>
            <person name="Alves A."/>
        </authorList>
    </citation>
    <scope>NUCLEOTIDE SEQUENCE</scope>
    <source>
        <strain evidence="2">ATCC 34329</strain>
    </source>
</reference>
<dbReference type="EMBL" id="JAKWBI020000353">
    <property type="protein sequence ID" value="KAJ2896110.1"/>
    <property type="molecule type" value="Genomic_DNA"/>
</dbReference>
<name>A0AAD5RK65_9PEZI</name>
<comment type="caution">
    <text evidence="2">The sequence shown here is derived from an EMBL/GenBank/DDBJ whole genome shotgun (WGS) entry which is preliminary data.</text>
</comment>
<protein>
    <submittedName>
        <fullName evidence="2">Uncharacterized protein</fullName>
    </submittedName>
</protein>
<evidence type="ECO:0000256" key="1">
    <source>
        <dbReference type="SAM" id="MobiDB-lite"/>
    </source>
</evidence>
<accession>A0AAD5RK65</accession>
<evidence type="ECO:0000313" key="2">
    <source>
        <dbReference type="EMBL" id="KAJ2896110.1"/>
    </source>
</evidence>
<dbReference type="Proteomes" id="UP001201980">
    <property type="component" value="Unassembled WGS sequence"/>
</dbReference>
<organism evidence="2 3">
    <name type="scientific">Zalerion maritima</name>
    <dbReference type="NCBI Taxonomy" id="339359"/>
    <lineage>
        <taxon>Eukaryota</taxon>
        <taxon>Fungi</taxon>
        <taxon>Dikarya</taxon>
        <taxon>Ascomycota</taxon>
        <taxon>Pezizomycotina</taxon>
        <taxon>Sordariomycetes</taxon>
        <taxon>Lulworthiomycetidae</taxon>
        <taxon>Lulworthiales</taxon>
        <taxon>Lulworthiaceae</taxon>
        <taxon>Zalerion</taxon>
    </lineage>
</organism>
<feature type="region of interest" description="Disordered" evidence="1">
    <location>
        <begin position="316"/>
        <end position="335"/>
    </location>
</feature>
<proteinExistence type="predicted"/>